<accession>A0A540X845</accession>
<evidence type="ECO:0000313" key="2">
    <source>
        <dbReference type="Proteomes" id="UP000315369"/>
    </source>
</evidence>
<sequence>MEPPRISFVNALSLIRNAWLVWSTPPLAPGRIPEHLLDLRRHWDYCYSRNEEARGATHEL</sequence>
<dbReference type="AlphaFoldDB" id="A0A540X845"/>
<name>A0A540X845_9BACT</name>
<organism evidence="1 2">
    <name type="scientific">Myxococcus llanfairpwllgwyngyllgogerychwyrndrobwllllantysiliogogogochensis</name>
    <dbReference type="NCBI Taxonomy" id="2590453"/>
    <lineage>
        <taxon>Bacteria</taxon>
        <taxon>Pseudomonadati</taxon>
        <taxon>Myxococcota</taxon>
        <taxon>Myxococcia</taxon>
        <taxon>Myxococcales</taxon>
        <taxon>Cystobacterineae</taxon>
        <taxon>Myxococcaceae</taxon>
        <taxon>Myxococcus</taxon>
    </lineage>
</organism>
<evidence type="ECO:0000313" key="1">
    <source>
        <dbReference type="EMBL" id="TQF16844.1"/>
    </source>
</evidence>
<protein>
    <submittedName>
        <fullName evidence="1">Uncharacterized protein</fullName>
    </submittedName>
</protein>
<reference evidence="1 2" key="1">
    <citation type="submission" date="2019-06" db="EMBL/GenBank/DDBJ databases">
        <authorList>
            <person name="Livingstone P."/>
            <person name="Whitworth D."/>
        </authorList>
    </citation>
    <scope>NUCLEOTIDE SEQUENCE [LARGE SCALE GENOMIC DNA]</scope>
    <source>
        <strain evidence="1 2">AM401</strain>
    </source>
</reference>
<comment type="caution">
    <text evidence="1">The sequence shown here is derived from an EMBL/GenBank/DDBJ whole genome shotgun (WGS) entry which is preliminary data.</text>
</comment>
<gene>
    <name evidence="1" type="ORF">FJV41_06050</name>
</gene>
<proteinExistence type="predicted"/>
<dbReference type="RefSeq" id="WP_141641450.1">
    <property type="nucleotide sequence ID" value="NZ_VIFM01000016.1"/>
</dbReference>
<dbReference type="EMBL" id="VIFM01000016">
    <property type="protein sequence ID" value="TQF16844.1"/>
    <property type="molecule type" value="Genomic_DNA"/>
</dbReference>
<keyword evidence="2" id="KW-1185">Reference proteome</keyword>
<dbReference type="Proteomes" id="UP000315369">
    <property type="component" value="Unassembled WGS sequence"/>
</dbReference>